<dbReference type="RefSeq" id="WP_012499321.1">
    <property type="nucleotide sequence ID" value="NC_011026.1"/>
</dbReference>
<keyword evidence="3" id="KW-1185">Reference proteome</keyword>
<dbReference type="STRING" id="517418.Ctha_0769"/>
<organism evidence="2 3">
    <name type="scientific">Chloroherpeton thalassium (strain ATCC 35110 / GB-78)</name>
    <dbReference type="NCBI Taxonomy" id="517418"/>
    <lineage>
        <taxon>Bacteria</taxon>
        <taxon>Pseudomonadati</taxon>
        <taxon>Chlorobiota</taxon>
        <taxon>Chlorobiia</taxon>
        <taxon>Chlorobiales</taxon>
        <taxon>Chloroherpetonaceae</taxon>
        <taxon>Chloroherpeton</taxon>
    </lineage>
</organism>
<dbReference type="SUPFAM" id="SSF56281">
    <property type="entry name" value="Metallo-hydrolase/oxidoreductase"/>
    <property type="match status" value="1"/>
</dbReference>
<dbReference type="EMBL" id="CP001100">
    <property type="protein sequence ID" value="ACF13237.1"/>
    <property type="molecule type" value="Genomic_DNA"/>
</dbReference>
<dbReference type="HOGENOM" id="CLU_044538_2_1_10"/>
<dbReference type="OrthoDB" id="9781189at2"/>
<dbReference type="PANTHER" id="PTHR42663:SF6">
    <property type="entry name" value="HYDROLASE C777.06C-RELATED"/>
    <property type="match status" value="1"/>
</dbReference>
<dbReference type="Proteomes" id="UP000001208">
    <property type="component" value="Chromosome"/>
</dbReference>
<dbReference type="InterPro" id="IPR001279">
    <property type="entry name" value="Metallo-B-lactamas"/>
</dbReference>
<protein>
    <submittedName>
        <fullName evidence="2">Beta-lactamase domain protein</fullName>
    </submittedName>
</protein>
<sequence length="259" mass="29710">MKVTFLGTGTSQGIPVPLCNCEICASNDPRDKRLRASLFVETGQKNILIDTSADFRQQMLRSSIRKIDLILLTHHHFDHLYGLDDIRSFTNAHQQFIDVYTKPDCIPEVMTRFGYAFHRDNLQIGLPALRMHAVVKPFFVGENNHKITITPVEVGHGRLGIYGYRIGNMAYLTDCKTIPDKSFDLLKNLDVLIIESLRYRLHPTHASLIESLAFIKKISPKRAYLTHFSHELKHSRLDAELPENVFPAHDMLELFIDEE</sequence>
<evidence type="ECO:0000259" key="1">
    <source>
        <dbReference type="SMART" id="SM00849"/>
    </source>
</evidence>
<dbReference type="InterPro" id="IPR036866">
    <property type="entry name" value="RibonucZ/Hydroxyglut_hydro"/>
</dbReference>
<feature type="domain" description="Metallo-beta-lactamase" evidence="1">
    <location>
        <begin position="34"/>
        <end position="227"/>
    </location>
</feature>
<dbReference type="Gene3D" id="3.60.15.10">
    <property type="entry name" value="Ribonuclease Z/Hydroxyacylglutathione hydrolase-like"/>
    <property type="match status" value="1"/>
</dbReference>
<dbReference type="KEGG" id="cts:Ctha_0769"/>
<dbReference type="Pfam" id="PF12706">
    <property type="entry name" value="Lactamase_B_2"/>
    <property type="match status" value="1"/>
</dbReference>
<proteinExistence type="predicted"/>
<dbReference type="eggNOG" id="COG1235">
    <property type="taxonomic scope" value="Bacteria"/>
</dbReference>
<dbReference type="SMART" id="SM00849">
    <property type="entry name" value="Lactamase_B"/>
    <property type="match status" value="1"/>
</dbReference>
<gene>
    <name evidence="2" type="ordered locus">Ctha_0769</name>
</gene>
<reference evidence="2 3" key="1">
    <citation type="submission" date="2008-06" db="EMBL/GenBank/DDBJ databases">
        <title>Complete sequence of Chloroherpeton thalassium ATCC 35110.</title>
        <authorList>
            <consortium name="US DOE Joint Genome Institute"/>
            <person name="Lucas S."/>
            <person name="Copeland A."/>
            <person name="Lapidus A."/>
            <person name="Glavina del Rio T."/>
            <person name="Dalin E."/>
            <person name="Tice H."/>
            <person name="Bruce D."/>
            <person name="Goodwin L."/>
            <person name="Pitluck S."/>
            <person name="Schmutz J."/>
            <person name="Larimer F."/>
            <person name="Land M."/>
            <person name="Hauser L."/>
            <person name="Kyrpides N."/>
            <person name="Mikhailova N."/>
            <person name="Liu Z."/>
            <person name="Li T."/>
            <person name="Zhao F."/>
            <person name="Overmann J."/>
            <person name="Bryant D.A."/>
            <person name="Richardson P."/>
        </authorList>
    </citation>
    <scope>NUCLEOTIDE SEQUENCE [LARGE SCALE GENOMIC DNA]</scope>
    <source>
        <strain evidence="3">ATCC 35110 / GB-78</strain>
    </source>
</reference>
<evidence type="ECO:0000313" key="3">
    <source>
        <dbReference type="Proteomes" id="UP000001208"/>
    </source>
</evidence>
<dbReference type="AlphaFoldDB" id="B3QWC4"/>
<dbReference type="PANTHER" id="PTHR42663">
    <property type="entry name" value="HYDROLASE C777.06C-RELATED-RELATED"/>
    <property type="match status" value="1"/>
</dbReference>
<name>B3QWC4_CHLT3</name>
<accession>B3QWC4</accession>
<dbReference type="CDD" id="cd16279">
    <property type="entry name" value="metallo-hydrolase-like_MBL-fold"/>
    <property type="match status" value="1"/>
</dbReference>
<evidence type="ECO:0000313" key="2">
    <source>
        <dbReference type="EMBL" id="ACF13237.1"/>
    </source>
</evidence>